<protein>
    <submittedName>
        <fullName evidence="1">Uncharacterized protein</fullName>
    </submittedName>
</protein>
<organism evidence="1">
    <name type="scientific">Rhizophora mucronata</name>
    <name type="common">Asiatic mangrove</name>
    <dbReference type="NCBI Taxonomy" id="61149"/>
    <lineage>
        <taxon>Eukaryota</taxon>
        <taxon>Viridiplantae</taxon>
        <taxon>Streptophyta</taxon>
        <taxon>Embryophyta</taxon>
        <taxon>Tracheophyta</taxon>
        <taxon>Spermatophyta</taxon>
        <taxon>Magnoliopsida</taxon>
        <taxon>eudicotyledons</taxon>
        <taxon>Gunneridae</taxon>
        <taxon>Pentapetalae</taxon>
        <taxon>rosids</taxon>
        <taxon>fabids</taxon>
        <taxon>Malpighiales</taxon>
        <taxon>Rhizophoraceae</taxon>
        <taxon>Rhizophora</taxon>
    </lineage>
</organism>
<reference evidence="1" key="1">
    <citation type="submission" date="2018-02" db="EMBL/GenBank/DDBJ databases">
        <title>Rhizophora mucronata_Transcriptome.</title>
        <authorList>
            <person name="Meera S.P."/>
            <person name="Sreeshan A."/>
            <person name="Augustine A."/>
        </authorList>
    </citation>
    <scope>NUCLEOTIDE SEQUENCE</scope>
    <source>
        <tissue evidence="1">Leaf</tissue>
    </source>
</reference>
<evidence type="ECO:0000313" key="1">
    <source>
        <dbReference type="EMBL" id="MBX36414.1"/>
    </source>
</evidence>
<sequence length="23" mass="2704">MNSLPHFILLTIDAEFLVKMRKS</sequence>
<dbReference type="AlphaFoldDB" id="A0A2P2N1Q7"/>
<name>A0A2P2N1Q7_RHIMU</name>
<dbReference type="EMBL" id="GGEC01055930">
    <property type="protein sequence ID" value="MBX36414.1"/>
    <property type="molecule type" value="Transcribed_RNA"/>
</dbReference>
<proteinExistence type="predicted"/>
<accession>A0A2P2N1Q7</accession>